<dbReference type="RefSeq" id="WP_005995536.1">
    <property type="nucleotide sequence ID" value="NZ_AECZ01000026.1"/>
</dbReference>
<feature type="compositionally biased region" description="Low complexity" evidence="1">
    <location>
        <begin position="17"/>
        <end position="50"/>
    </location>
</feature>
<keyword evidence="3" id="KW-1185">Reference proteome</keyword>
<dbReference type="AlphaFoldDB" id="E1JZY5"/>
<sequence>MSSDLIGLSYGSGTGTSLGTLASSSKSSTVSAASSSDDDSSGSPGIQGDGKNFSNGAEMMQKLKNLQSSDPDKFKEVAQKISNSLSDAAKNSSDSQAAGMYSDMAGKFAQAAKSGSMSSLGPSEPPSNASGAQGQAAMKYAAHQSGGGNPMENVDSIISGALSGVGASEA</sequence>
<feature type="compositionally biased region" description="Polar residues" evidence="1">
    <location>
        <begin position="113"/>
        <end position="133"/>
    </location>
</feature>
<proteinExistence type="predicted"/>
<comment type="caution">
    <text evidence="2">The sequence shown here is derived from an EMBL/GenBank/DDBJ whole genome shotgun (WGS) entry which is preliminary data.</text>
</comment>
<reference evidence="2 3" key="1">
    <citation type="submission" date="2010-08" db="EMBL/GenBank/DDBJ databases">
        <title>The draft genome of Desulfovibrio fructosovorans JJ.</title>
        <authorList>
            <consortium name="US DOE Joint Genome Institute (JGI-PGF)"/>
            <person name="Lucas S."/>
            <person name="Copeland A."/>
            <person name="Lapidus A."/>
            <person name="Cheng J.-F."/>
            <person name="Bruce D."/>
            <person name="Goodwin L."/>
            <person name="Pitluck S."/>
            <person name="Land M.L."/>
            <person name="Hauser L."/>
            <person name="Chang Y.-J."/>
            <person name="Jeffries C."/>
            <person name="Wall J.D."/>
            <person name="Stahl D.A."/>
            <person name="Arkin A.P."/>
            <person name="Dehal P."/>
            <person name="Stolyar S.M."/>
            <person name="Hazen T.C."/>
            <person name="Woyke T.J."/>
        </authorList>
    </citation>
    <scope>NUCLEOTIDE SEQUENCE [LARGE SCALE GENOMIC DNA]</scope>
    <source>
        <strain evidence="2 3">JJ</strain>
    </source>
</reference>
<protein>
    <submittedName>
        <fullName evidence="2">Uncharacterized protein</fullName>
    </submittedName>
</protein>
<evidence type="ECO:0000313" key="2">
    <source>
        <dbReference type="EMBL" id="EFL50080.1"/>
    </source>
</evidence>
<accession>E1JZY5</accession>
<name>E1JZY5_SOLFR</name>
<dbReference type="eggNOG" id="ENOG5033HP2">
    <property type="taxonomic scope" value="Bacteria"/>
</dbReference>
<dbReference type="Proteomes" id="UP000006250">
    <property type="component" value="Unassembled WGS sequence"/>
</dbReference>
<feature type="region of interest" description="Disordered" evidence="1">
    <location>
        <begin position="111"/>
        <end position="156"/>
    </location>
</feature>
<evidence type="ECO:0000313" key="3">
    <source>
        <dbReference type="Proteomes" id="UP000006250"/>
    </source>
</evidence>
<evidence type="ECO:0000256" key="1">
    <source>
        <dbReference type="SAM" id="MobiDB-lite"/>
    </source>
</evidence>
<organism evidence="2 3">
    <name type="scientific">Solidesulfovibrio fructosivorans JJ]</name>
    <dbReference type="NCBI Taxonomy" id="596151"/>
    <lineage>
        <taxon>Bacteria</taxon>
        <taxon>Pseudomonadati</taxon>
        <taxon>Thermodesulfobacteriota</taxon>
        <taxon>Desulfovibrionia</taxon>
        <taxon>Desulfovibrionales</taxon>
        <taxon>Desulfovibrionaceae</taxon>
        <taxon>Solidesulfovibrio</taxon>
    </lineage>
</organism>
<gene>
    <name evidence="2" type="ORF">DesfrDRAFT_3185</name>
</gene>
<dbReference type="EMBL" id="AECZ01000026">
    <property type="protein sequence ID" value="EFL50080.1"/>
    <property type="molecule type" value="Genomic_DNA"/>
</dbReference>
<dbReference type="OrthoDB" id="5460035at2"/>
<feature type="region of interest" description="Disordered" evidence="1">
    <location>
        <begin position="1"/>
        <end position="79"/>
    </location>
</feature>